<keyword evidence="4 6" id="KW-1133">Transmembrane helix</keyword>
<feature type="transmembrane region" description="Helical" evidence="6">
    <location>
        <begin position="184"/>
        <end position="205"/>
    </location>
</feature>
<feature type="transmembrane region" description="Helical" evidence="6">
    <location>
        <begin position="72"/>
        <end position="91"/>
    </location>
</feature>
<dbReference type="AlphaFoldDB" id="A0A090FA78"/>
<accession>A0A090FA78</accession>
<keyword evidence="3 6" id="KW-0812">Transmembrane</keyword>
<dbReference type="PANTHER" id="PTHR30086:SF20">
    <property type="entry name" value="ARGININE EXPORTER PROTEIN ARGO-RELATED"/>
    <property type="match status" value="1"/>
</dbReference>
<evidence type="ECO:0000256" key="1">
    <source>
        <dbReference type="ARBA" id="ARBA00004651"/>
    </source>
</evidence>
<organism evidence="7 8">
    <name type="scientific">Mesorhizobium plurifarium</name>
    <dbReference type="NCBI Taxonomy" id="69974"/>
    <lineage>
        <taxon>Bacteria</taxon>
        <taxon>Pseudomonadati</taxon>
        <taxon>Pseudomonadota</taxon>
        <taxon>Alphaproteobacteria</taxon>
        <taxon>Hyphomicrobiales</taxon>
        <taxon>Phyllobacteriaceae</taxon>
        <taxon>Mesorhizobium</taxon>
    </lineage>
</organism>
<comment type="subcellular location">
    <subcellularLocation>
        <location evidence="1">Cell membrane</location>
        <topology evidence="1">Multi-pass membrane protein</topology>
    </subcellularLocation>
</comment>
<keyword evidence="2" id="KW-1003">Cell membrane</keyword>
<evidence type="ECO:0000256" key="2">
    <source>
        <dbReference type="ARBA" id="ARBA00022475"/>
    </source>
</evidence>
<dbReference type="GO" id="GO:0015171">
    <property type="term" value="F:amino acid transmembrane transporter activity"/>
    <property type="evidence" value="ECO:0007669"/>
    <property type="project" value="TreeGrafter"/>
</dbReference>
<evidence type="ECO:0000313" key="8">
    <source>
        <dbReference type="Proteomes" id="UP000046373"/>
    </source>
</evidence>
<evidence type="ECO:0000256" key="6">
    <source>
        <dbReference type="SAM" id="Phobius"/>
    </source>
</evidence>
<feature type="transmembrane region" description="Helical" evidence="6">
    <location>
        <begin position="6"/>
        <end position="29"/>
    </location>
</feature>
<protein>
    <submittedName>
        <fullName evidence="7">Lysine exporter protein (LYSE/YGGA)</fullName>
    </submittedName>
</protein>
<keyword evidence="5 6" id="KW-0472">Membrane</keyword>
<sequence length="211" mass="21936">MSYAENLWLFFVLLLGIIAVPGMDMLFVLANALTGGSNRGLAATAGIMLGGAVHTLNGAVGVGLLMHFVPVLFTPLLVAGAAYMAYIGISLMRSSITVGDDGPTGSRSAWKAFRQGLATCLINPKAHLFILAVYPQFLKPAYGPIWMQATIMGLLTVATQAAIYGGLAVTAGRSRGLLVDNPQATIIAGRAAGLLLFAVSIFAAWKGLRAA</sequence>
<name>A0A090FA78_MESPL</name>
<dbReference type="EMBL" id="CCNB01000016">
    <property type="protein sequence ID" value="CDX38414.1"/>
    <property type="molecule type" value="Genomic_DNA"/>
</dbReference>
<evidence type="ECO:0000256" key="3">
    <source>
        <dbReference type="ARBA" id="ARBA00022692"/>
    </source>
</evidence>
<reference evidence="7 8" key="1">
    <citation type="submission" date="2014-08" db="EMBL/GenBank/DDBJ databases">
        <authorList>
            <person name="Moulin Lionel"/>
        </authorList>
    </citation>
    <scope>NUCLEOTIDE SEQUENCE [LARGE SCALE GENOMIC DNA]</scope>
</reference>
<proteinExistence type="predicted"/>
<dbReference type="Pfam" id="PF01810">
    <property type="entry name" value="LysE"/>
    <property type="match status" value="1"/>
</dbReference>
<feature type="transmembrane region" description="Helical" evidence="6">
    <location>
        <begin position="41"/>
        <end position="66"/>
    </location>
</feature>
<dbReference type="InterPro" id="IPR001123">
    <property type="entry name" value="LeuE-type"/>
</dbReference>
<dbReference type="Proteomes" id="UP000046373">
    <property type="component" value="Unassembled WGS sequence"/>
</dbReference>
<evidence type="ECO:0000313" key="7">
    <source>
        <dbReference type="EMBL" id="CDX38414.1"/>
    </source>
</evidence>
<dbReference type="PANTHER" id="PTHR30086">
    <property type="entry name" value="ARGININE EXPORTER PROTEIN ARGO"/>
    <property type="match status" value="1"/>
</dbReference>
<evidence type="ECO:0000256" key="5">
    <source>
        <dbReference type="ARBA" id="ARBA00023136"/>
    </source>
</evidence>
<evidence type="ECO:0000256" key="4">
    <source>
        <dbReference type="ARBA" id="ARBA00022989"/>
    </source>
</evidence>
<gene>
    <name evidence="7" type="ORF">MPLDJ20_230069</name>
</gene>
<dbReference type="GO" id="GO:0005886">
    <property type="term" value="C:plasma membrane"/>
    <property type="evidence" value="ECO:0007669"/>
    <property type="project" value="UniProtKB-SubCell"/>
</dbReference>
<dbReference type="GeneID" id="31891286"/>
<feature type="transmembrane region" description="Helical" evidence="6">
    <location>
        <begin position="146"/>
        <end position="172"/>
    </location>
</feature>